<evidence type="ECO:0000256" key="1">
    <source>
        <dbReference type="PROSITE-ProRule" id="PRU10141"/>
    </source>
</evidence>
<keyword evidence="1" id="KW-0547">Nucleotide-binding</keyword>
<name>A0A9D4UIM4_ADICA</name>
<dbReference type="SUPFAM" id="SSF56112">
    <property type="entry name" value="Protein kinase-like (PK-like)"/>
    <property type="match status" value="1"/>
</dbReference>
<protein>
    <submittedName>
        <fullName evidence="2">Uncharacterized protein</fullName>
    </submittedName>
</protein>
<keyword evidence="1" id="KW-0067">ATP-binding</keyword>
<proteinExistence type="predicted"/>
<dbReference type="OrthoDB" id="541276at2759"/>
<dbReference type="PROSITE" id="PS00107">
    <property type="entry name" value="PROTEIN_KINASE_ATP"/>
    <property type="match status" value="1"/>
</dbReference>
<organism evidence="2 3">
    <name type="scientific">Adiantum capillus-veneris</name>
    <name type="common">Maidenhair fern</name>
    <dbReference type="NCBI Taxonomy" id="13818"/>
    <lineage>
        <taxon>Eukaryota</taxon>
        <taxon>Viridiplantae</taxon>
        <taxon>Streptophyta</taxon>
        <taxon>Embryophyta</taxon>
        <taxon>Tracheophyta</taxon>
        <taxon>Polypodiopsida</taxon>
        <taxon>Polypodiidae</taxon>
        <taxon>Polypodiales</taxon>
        <taxon>Pteridineae</taxon>
        <taxon>Pteridaceae</taxon>
        <taxon>Vittarioideae</taxon>
        <taxon>Adiantum</taxon>
    </lineage>
</organism>
<evidence type="ECO:0000313" key="3">
    <source>
        <dbReference type="Proteomes" id="UP000886520"/>
    </source>
</evidence>
<keyword evidence="3" id="KW-1185">Reference proteome</keyword>
<dbReference type="AlphaFoldDB" id="A0A9D4UIM4"/>
<dbReference type="GO" id="GO:0005524">
    <property type="term" value="F:ATP binding"/>
    <property type="evidence" value="ECO:0007669"/>
    <property type="project" value="UniProtKB-UniRule"/>
</dbReference>
<evidence type="ECO:0000313" key="2">
    <source>
        <dbReference type="EMBL" id="KAI5068570.1"/>
    </source>
</evidence>
<sequence length="291" mass="32945">MPLQGGRSSLPGGGRQWHWAQKKQEFSSSVSFPGQWTVVLEKQEESMRAESSNSFERWRIGKNSLRRKNPLLSVWAERASGLLFALLSLTEKKSEIQLHTRLATRASRRRSNEYMQYNRAYSDQDKGACVKASPFDPTLPKYTQVYTWKKDVWDEVMSIDTGIPKAGWACQKICSGGWTLPHHLGRGRTSTVYLAIGDDDRRYAVKVSCPGYNVDNDLNCLDELGVDVLEAAHGRKIFHRDIRADNIMIAGSFNTGQQRLFLLDWGYAASCDAIGDFSGCFGQRLKHLLFK</sequence>
<reference evidence="2" key="1">
    <citation type="submission" date="2021-01" db="EMBL/GenBank/DDBJ databases">
        <title>Adiantum capillus-veneris genome.</title>
        <authorList>
            <person name="Fang Y."/>
            <person name="Liao Q."/>
        </authorList>
    </citation>
    <scope>NUCLEOTIDE SEQUENCE</scope>
    <source>
        <strain evidence="2">H3</strain>
        <tissue evidence="2">Leaf</tissue>
    </source>
</reference>
<comment type="caution">
    <text evidence="2">The sequence shown here is derived from an EMBL/GenBank/DDBJ whole genome shotgun (WGS) entry which is preliminary data.</text>
</comment>
<dbReference type="PROSITE" id="PS00109">
    <property type="entry name" value="PROTEIN_KINASE_TYR"/>
    <property type="match status" value="1"/>
</dbReference>
<dbReference type="Proteomes" id="UP000886520">
    <property type="component" value="Chromosome 16"/>
</dbReference>
<dbReference type="EMBL" id="JABFUD020000016">
    <property type="protein sequence ID" value="KAI5068570.1"/>
    <property type="molecule type" value="Genomic_DNA"/>
</dbReference>
<dbReference type="GO" id="GO:0004672">
    <property type="term" value="F:protein kinase activity"/>
    <property type="evidence" value="ECO:0007669"/>
    <property type="project" value="InterPro"/>
</dbReference>
<feature type="binding site" evidence="1">
    <location>
        <position position="206"/>
    </location>
    <ligand>
        <name>ATP</name>
        <dbReference type="ChEBI" id="CHEBI:30616"/>
    </ligand>
</feature>
<accession>A0A9D4UIM4</accession>
<dbReference type="InterPro" id="IPR017441">
    <property type="entry name" value="Protein_kinase_ATP_BS"/>
</dbReference>
<gene>
    <name evidence="2" type="ORF">GOP47_0016915</name>
</gene>
<dbReference type="InterPro" id="IPR011009">
    <property type="entry name" value="Kinase-like_dom_sf"/>
</dbReference>
<dbReference type="Gene3D" id="1.10.510.10">
    <property type="entry name" value="Transferase(Phosphotransferase) domain 1"/>
    <property type="match status" value="1"/>
</dbReference>
<dbReference type="InterPro" id="IPR008266">
    <property type="entry name" value="Tyr_kinase_AS"/>
</dbReference>